<organism evidence="1 2">
    <name type="scientific">Haemaphysalis longicornis</name>
    <name type="common">Bush tick</name>
    <dbReference type="NCBI Taxonomy" id="44386"/>
    <lineage>
        <taxon>Eukaryota</taxon>
        <taxon>Metazoa</taxon>
        <taxon>Ecdysozoa</taxon>
        <taxon>Arthropoda</taxon>
        <taxon>Chelicerata</taxon>
        <taxon>Arachnida</taxon>
        <taxon>Acari</taxon>
        <taxon>Parasitiformes</taxon>
        <taxon>Ixodida</taxon>
        <taxon>Ixodoidea</taxon>
        <taxon>Ixodidae</taxon>
        <taxon>Haemaphysalinae</taxon>
        <taxon>Haemaphysalis</taxon>
    </lineage>
</organism>
<keyword evidence="2" id="KW-1185">Reference proteome</keyword>
<dbReference type="Proteomes" id="UP000821853">
    <property type="component" value="Unassembled WGS sequence"/>
</dbReference>
<comment type="caution">
    <text evidence="1">The sequence shown here is derived from an EMBL/GenBank/DDBJ whole genome shotgun (WGS) entry which is preliminary data.</text>
</comment>
<dbReference type="VEuPathDB" id="VectorBase:HLOH_059314"/>
<evidence type="ECO:0000313" key="2">
    <source>
        <dbReference type="Proteomes" id="UP000821853"/>
    </source>
</evidence>
<dbReference type="AlphaFoldDB" id="A0A9J6FPH2"/>
<dbReference type="EMBL" id="JABSTR010000003">
    <property type="protein sequence ID" value="KAH9364965.1"/>
    <property type="molecule type" value="Genomic_DNA"/>
</dbReference>
<accession>A0A9J6FPH2</accession>
<protein>
    <submittedName>
        <fullName evidence="1">Uncharacterized protein</fullName>
    </submittedName>
</protein>
<name>A0A9J6FPH2_HAELO</name>
<gene>
    <name evidence="1" type="ORF">HPB48_022277</name>
</gene>
<sequence length="86" mass="9632">MVGHGPNLFTQAFRFKQAPMRSATHTSPTVELALDLKCAFNSIKNMAIIAQRNSLECGAKTYQYLQSFTNKKTLSKQGTAQLNIFY</sequence>
<proteinExistence type="predicted"/>
<evidence type="ECO:0000313" key="1">
    <source>
        <dbReference type="EMBL" id="KAH9364965.1"/>
    </source>
</evidence>
<reference evidence="1 2" key="1">
    <citation type="journal article" date="2020" name="Cell">
        <title>Large-Scale Comparative Analyses of Tick Genomes Elucidate Their Genetic Diversity and Vector Capacities.</title>
        <authorList>
            <consortium name="Tick Genome and Microbiome Consortium (TIGMIC)"/>
            <person name="Jia N."/>
            <person name="Wang J."/>
            <person name="Shi W."/>
            <person name="Du L."/>
            <person name="Sun Y."/>
            <person name="Zhan W."/>
            <person name="Jiang J.F."/>
            <person name="Wang Q."/>
            <person name="Zhang B."/>
            <person name="Ji P."/>
            <person name="Bell-Sakyi L."/>
            <person name="Cui X.M."/>
            <person name="Yuan T.T."/>
            <person name="Jiang B.G."/>
            <person name="Yang W.F."/>
            <person name="Lam T.T."/>
            <person name="Chang Q.C."/>
            <person name="Ding S.J."/>
            <person name="Wang X.J."/>
            <person name="Zhu J.G."/>
            <person name="Ruan X.D."/>
            <person name="Zhao L."/>
            <person name="Wei J.T."/>
            <person name="Ye R.Z."/>
            <person name="Que T.C."/>
            <person name="Du C.H."/>
            <person name="Zhou Y.H."/>
            <person name="Cheng J.X."/>
            <person name="Dai P.F."/>
            <person name="Guo W.B."/>
            <person name="Han X.H."/>
            <person name="Huang E.J."/>
            <person name="Li L.F."/>
            <person name="Wei W."/>
            <person name="Gao Y.C."/>
            <person name="Liu J.Z."/>
            <person name="Shao H.Z."/>
            <person name="Wang X."/>
            <person name="Wang C.C."/>
            <person name="Yang T.C."/>
            <person name="Huo Q.B."/>
            <person name="Li W."/>
            <person name="Chen H.Y."/>
            <person name="Chen S.E."/>
            <person name="Zhou L.G."/>
            <person name="Ni X.B."/>
            <person name="Tian J.H."/>
            <person name="Sheng Y."/>
            <person name="Liu T."/>
            <person name="Pan Y.S."/>
            <person name="Xia L.Y."/>
            <person name="Li J."/>
            <person name="Zhao F."/>
            <person name="Cao W.C."/>
        </authorList>
    </citation>
    <scope>NUCLEOTIDE SEQUENCE [LARGE SCALE GENOMIC DNA]</scope>
    <source>
        <strain evidence="1">HaeL-2018</strain>
    </source>
</reference>